<keyword evidence="1" id="KW-0808">Transferase</keyword>
<keyword evidence="1" id="KW-0489">Methyltransferase</keyword>
<comment type="caution">
    <text evidence="1">The sequence shown here is derived from an EMBL/GenBank/DDBJ whole genome shotgun (WGS) entry which is preliminary data.</text>
</comment>
<name>A0ACB8U131_9APHY</name>
<accession>A0ACB8U131</accession>
<evidence type="ECO:0000313" key="1">
    <source>
        <dbReference type="EMBL" id="KAI0088057.1"/>
    </source>
</evidence>
<gene>
    <name evidence="1" type="ORF">BDY19DRAFT_891893</name>
</gene>
<protein>
    <submittedName>
        <fullName evidence="1">Methyltransferase domain-containing protein</fullName>
    </submittedName>
</protein>
<keyword evidence="2" id="KW-1185">Reference proteome</keyword>
<sequence length="293" mass="33843">MPQITGKFVDYFPQKFRGSTSLRQFLEQEEAEYQLVLAGRQEMINYYGPDPKDVQSWPPGNIFYVLWDFYIASFNCPHRIQRVGNLGDGGKWLCGVERIAAQRKPCNVYSFGVNHDSSFEAAFLQRAPNCQIWGYDFSVHEWGPQIQTVPEFLEASHFFPYKAAAEDKPHLTPPEYTIQTIMQNNGHEFIDLLKIDIEGGEFSVLESFLRPYAQPDSPPLPVGQLEIEIHAWGAYTNFDVFNPWWELLEKAGFRPFWTEANLPKVSHLKSLPDTAEYSFINIRGRHAVISDYY</sequence>
<dbReference type="EMBL" id="MU274915">
    <property type="protein sequence ID" value="KAI0088057.1"/>
    <property type="molecule type" value="Genomic_DNA"/>
</dbReference>
<dbReference type="Proteomes" id="UP001055072">
    <property type="component" value="Unassembled WGS sequence"/>
</dbReference>
<evidence type="ECO:0000313" key="2">
    <source>
        <dbReference type="Proteomes" id="UP001055072"/>
    </source>
</evidence>
<proteinExistence type="predicted"/>
<reference evidence="1" key="1">
    <citation type="journal article" date="2021" name="Environ. Microbiol.">
        <title>Gene family expansions and transcriptome signatures uncover fungal adaptations to wood decay.</title>
        <authorList>
            <person name="Hage H."/>
            <person name="Miyauchi S."/>
            <person name="Viragh M."/>
            <person name="Drula E."/>
            <person name="Min B."/>
            <person name="Chaduli D."/>
            <person name="Navarro D."/>
            <person name="Favel A."/>
            <person name="Norest M."/>
            <person name="Lesage-Meessen L."/>
            <person name="Balint B."/>
            <person name="Merenyi Z."/>
            <person name="de Eugenio L."/>
            <person name="Morin E."/>
            <person name="Martinez A.T."/>
            <person name="Baldrian P."/>
            <person name="Stursova M."/>
            <person name="Martinez M.J."/>
            <person name="Novotny C."/>
            <person name="Magnuson J.K."/>
            <person name="Spatafora J.W."/>
            <person name="Maurice S."/>
            <person name="Pangilinan J."/>
            <person name="Andreopoulos W."/>
            <person name="LaButti K."/>
            <person name="Hundley H."/>
            <person name="Na H."/>
            <person name="Kuo A."/>
            <person name="Barry K."/>
            <person name="Lipzen A."/>
            <person name="Henrissat B."/>
            <person name="Riley R."/>
            <person name="Ahrendt S."/>
            <person name="Nagy L.G."/>
            <person name="Grigoriev I.V."/>
            <person name="Martin F."/>
            <person name="Rosso M.N."/>
        </authorList>
    </citation>
    <scope>NUCLEOTIDE SEQUENCE</scope>
    <source>
        <strain evidence="1">CBS 384.51</strain>
    </source>
</reference>
<organism evidence="1 2">
    <name type="scientific">Irpex rosettiformis</name>
    <dbReference type="NCBI Taxonomy" id="378272"/>
    <lineage>
        <taxon>Eukaryota</taxon>
        <taxon>Fungi</taxon>
        <taxon>Dikarya</taxon>
        <taxon>Basidiomycota</taxon>
        <taxon>Agaricomycotina</taxon>
        <taxon>Agaricomycetes</taxon>
        <taxon>Polyporales</taxon>
        <taxon>Irpicaceae</taxon>
        <taxon>Irpex</taxon>
    </lineage>
</organism>